<dbReference type="PATRIC" id="fig|1309411.5.peg.2851"/>
<reference evidence="2 3" key="1">
    <citation type="submission" date="2015-01" db="EMBL/GenBank/DDBJ databases">
        <title>Deinococcus soli/N5/whole genome sequencing.</title>
        <authorList>
            <person name="Kim M.K."/>
            <person name="Srinivasan S."/>
            <person name="Lee J.-J."/>
        </authorList>
    </citation>
    <scope>NUCLEOTIDE SEQUENCE [LARGE SCALE GENOMIC DNA]</scope>
    <source>
        <strain evidence="2 3">N5</strain>
    </source>
</reference>
<sequence length="253" mass="28694">MTKSTASLETFDFLELLYLLSEQGRSGALYVFRPDGRFEAWLEAGRVRHLQLAEDVGVAALVRLMRDPIGRFHFDEGVTHPDPRLNASLDEVTLEALEALPVQDLPFDGPARITSPERVQRMRWSMKELDVLKMIDAQKPVKDLVGDPDVKRMLLKLVRIGLLVPRRSRTARLVVTVTRQVRDVVLVDDLIFKRWKEDIVRHPQFVAVRGESGKVFSLPVRVGSNITTQLMIPPELLMRTSLRAGESVLVKPV</sequence>
<protein>
    <recommendedName>
        <fullName evidence="1">PatA-like N-terminal domain-containing protein</fullName>
    </recommendedName>
</protein>
<gene>
    <name evidence="2" type="ORF">SY84_14005</name>
</gene>
<dbReference type="Pfam" id="PF14332">
    <property type="entry name" value="DUF4388"/>
    <property type="match status" value="1"/>
</dbReference>
<dbReference type="PANTHER" id="PTHR36304">
    <property type="entry name" value="DOMAIN GTPASE-ACTIVATING PROTEIN, PUTATIVE-RELATED-RELATED"/>
    <property type="match status" value="1"/>
</dbReference>
<dbReference type="PANTHER" id="PTHR36304:SF4">
    <property type="entry name" value="DUF4388 DOMAIN-CONTAINING PROTEIN"/>
    <property type="match status" value="1"/>
</dbReference>
<dbReference type="RefSeq" id="WP_046844513.1">
    <property type="nucleotide sequence ID" value="NZ_CP011389.1"/>
</dbReference>
<evidence type="ECO:0000259" key="1">
    <source>
        <dbReference type="Pfam" id="PF14332"/>
    </source>
</evidence>
<dbReference type="AlphaFoldDB" id="A0A0F7JNF9"/>
<feature type="domain" description="PatA-like N-terminal" evidence="1">
    <location>
        <begin position="6"/>
        <end position="99"/>
    </location>
</feature>
<evidence type="ECO:0000313" key="2">
    <source>
        <dbReference type="EMBL" id="AKH17946.1"/>
    </source>
</evidence>
<name>A0A0F7JNF9_9DEIO</name>
<evidence type="ECO:0000313" key="3">
    <source>
        <dbReference type="Proteomes" id="UP000034024"/>
    </source>
</evidence>
<dbReference type="InterPro" id="IPR025497">
    <property type="entry name" value="PatA-like_N"/>
</dbReference>
<keyword evidence="3" id="KW-1185">Reference proteome</keyword>
<dbReference type="KEGG" id="dch:SY84_14005"/>
<accession>A0A0F7JNF9</accession>
<proteinExistence type="predicted"/>
<dbReference type="OrthoDB" id="65834at2"/>
<dbReference type="Proteomes" id="UP000034024">
    <property type="component" value="Chromosome"/>
</dbReference>
<dbReference type="EMBL" id="CP011389">
    <property type="protein sequence ID" value="AKH17946.1"/>
    <property type="molecule type" value="Genomic_DNA"/>
</dbReference>
<organism evidence="2 3">
    <name type="scientific">Deinococcus soli</name>
    <name type="common">ex Cha et al. 2016</name>
    <dbReference type="NCBI Taxonomy" id="1309411"/>
    <lineage>
        <taxon>Bacteria</taxon>
        <taxon>Thermotogati</taxon>
        <taxon>Deinococcota</taxon>
        <taxon>Deinococci</taxon>
        <taxon>Deinococcales</taxon>
        <taxon>Deinococcaceae</taxon>
        <taxon>Deinococcus</taxon>
    </lineage>
</organism>